<dbReference type="Proteomes" id="UP000805193">
    <property type="component" value="Unassembled WGS sequence"/>
</dbReference>
<name>A0AC60PMN5_IXOPE</name>
<dbReference type="EMBL" id="JABSTQ010010267">
    <property type="protein sequence ID" value="KAG0422145.1"/>
    <property type="molecule type" value="Genomic_DNA"/>
</dbReference>
<comment type="caution">
    <text evidence="1">The sequence shown here is derived from an EMBL/GenBank/DDBJ whole genome shotgun (WGS) entry which is preliminary data.</text>
</comment>
<evidence type="ECO:0000313" key="2">
    <source>
        <dbReference type="Proteomes" id="UP000805193"/>
    </source>
</evidence>
<accession>A0AC60PMN5</accession>
<keyword evidence="2" id="KW-1185">Reference proteome</keyword>
<reference evidence="1 2" key="1">
    <citation type="journal article" date="2020" name="Cell">
        <title>Large-Scale Comparative Analyses of Tick Genomes Elucidate Their Genetic Diversity and Vector Capacities.</title>
        <authorList>
            <consortium name="Tick Genome and Microbiome Consortium (TIGMIC)"/>
            <person name="Jia N."/>
            <person name="Wang J."/>
            <person name="Shi W."/>
            <person name="Du L."/>
            <person name="Sun Y."/>
            <person name="Zhan W."/>
            <person name="Jiang J.F."/>
            <person name="Wang Q."/>
            <person name="Zhang B."/>
            <person name="Ji P."/>
            <person name="Bell-Sakyi L."/>
            <person name="Cui X.M."/>
            <person name="Yuan T.T."/>
            <person name="Jiang B.G."/>
            <person name="Yang W.F."/>
            <person name="Lam T.T."/>
            <person name="Chang Q.C."/>
            <person name="Ding S.J."/>
            <person name="Wang X.J."/>
            <person name="Zhu J.G."/>
            <person name="Ruan X.D."/>
            <person name="Zhao L."/>
            <person name="Wei J.T."/>
            <person name="Ye R.Z."/>
            <person name="Que T.C."/>
            <person name="Du C.H."/>
            <person name="Zhou Y.H."/>
            <person name="Cheng J.X."/>
            <person name="Dai P.F."/>
            <person name="Guo W.B."/>
            <person name="Han X.H."/>
            <person name="Huang E.J."/>
            <person name="Li L.F."/>
            <person name="Wei W."/>
            <person name="Gao Y.C."/>
            <person name="Liu J.Z."/>
            <person name="Shao H.Z."/>
            <person name="Wang X."/>
            <person name="Wang C.C."/>
            <person name="Yang T.C."/>
            <person name="Huo Q.B."/>
            <person name="Li W."/>
            <person name="Chen H.Y."/>
            <person name="Chen S.E."/>
            <person name="Zhou L.G."/>
            <person name="Ni X.B."/>
            <person name="Tian J.H."/>
            <person name="Sheng Y."/>
            <person name="Liu T."/>
            <person name="Pan Y.S."/>
            <person name="Xia L.Y."/>
            <person name="Li J."/>
            <person name="Zhao F."/>
            <person name="Cao W.C."/>
        </authorList>
    </citation>
    <scope>NUCLEOTIDE SEQUENCE [LARGE SCALE GENOMIC DNA]</scope>
    <source>
        <strain evidence="1">Iper-2018</strain>
    </source>
</reference>
<protein>
    <submittedName>
        <fullName evidence="1">Uncharacterized protein</fullName>
    </submittedName>
</protein>
<gene>
    <name evidence="1" type="ORF">HPB47_002017</name>
</gene>
<organism evidence="1 2">
    <name type="scientific">Ixodes persulcatus</name>
    <name type="common">Taiga tick</name>
    <dbReference type="NCBI Taxonomy" id="34615"/>
    <lineage>
        <taxon>Eukaryota</taxon>
        <taxon>Metazoa</taxon>
        <taxon>Ecdysozoa</taxon>
        <taxon>Arthropoda</taxon>
        <taxon>Chelicerata</taxon>
        <taxon>Arachnida</taxon>
        <taxon>Acari</taxon>
        <taxon>Parasitiformes</taxon>
        <taxon>Ixodida</taxon>
        <taxon>Ixodoidea</taxon>
        <taxon>Ixodidae</taxon>
        <taxon>Ixodinae</taxon>
        <taxon>Ixodes</taxon>
    </lineage>
</organism>
<proteinExistence type="predicted"/>
<evidence type="ECO:0000313" key="1">
    <source>
        <dbReference type="EMBL" id="KAG0422145.1"/>
    </source>
</evidence>
<sequence length="457" mass="51367">MEVDRKRCLAAVALALTIEDEEDLRVSWLASRFLGTRSLMASEDVHCVSGFCRGFDWRSTVFQEPVPSFRICSLCGVIPKTVVQLRCTYSLCESCYARCLDHESICLVDKTPVERDRAERLSLSLNQLDEFKVLCWNAPEGCKFVGSLTGLLEHFQEQCEFHVVCCPTCDKKVLRQDIVPHIKGGNHADFLFDSSASNRTISPLRNVENTCAEIRLQLGKISDDLRNFQRQLGHLSIDPEKPANGCTKNLEGEISKTIQLLYEIKNILLKTPEESTSSPCIFRGPTSEFFRASNTLFAAIAEVSRSARYSGRVTVHWYLEHWTDLKKHARDEGLVLSESHVQLTKRKIPAPLISLASRRLLPPPGSPTSGQRLNDQTATPTRSLVSMAHDKAAVVPFEANSKLGERFATTVSATATVPATPAAILSAGRVSHFRPNFRRHDPRLYHRAYRLRHHNRL</sequence>